<dbReference type="AlphaFoldDB" id="A0A6C0LSW5"/>
<evidence type="ECO:0000256" key="1">
    <source>
        <dbReference type="SAM" id="Phobius"/>
    </source>
</evidence>
<feature type="transmembrane region" description="Helical" evidence="1">
    <location>
        <begin position="70"/>
        <end position="94"/>
    </location>
</feature>
<feature type="transmembrane region" description="Helical" evidence="1">
    <location>
        <begin position="106"/>
        <end position="128"/>
    </location>
</feature>
<accession>A0A6C0LSW5</accession>
<protein>
    <submittedName>
        <fullName evidence="2">Uncharacterized protein</fullName>
    </submittedName>
</protein>
<keyword evidence="1" id="KW-1133">Transmembrane helix</keyword>
<keyword evidence="1" id="KW-0472">Membrane</keyword>
<sequence length="413" mass="48061">MFIYSEYKEISSSMKEPFYDRIRYDLYNIIAYSLSWWFVIFFGWAFFITLDIAGCAITDCDNNNCYLPWHYTNIAILFYFALFCISIIHGICTVSTSRNLTKPEKIIRRCYIIILIPIALNLIFWGPFISNIAKGQYLDNVAPIVPNHKHNITSSDIVVIGNGPITMEQRSIIMTLDHTQIHRFNGMSTLYPDEPVGNLFVRKIKDNSAPSIGVGDFHGLQPPNQVSHLLDKLYNPWSHELSKRSQCYRVNDAHTIEMLFADTTDVNFYNATNGYPAKVSTFPEHAVRTMSKYGTIYHPERLSSGGIVILGSLDRYKNHIHTFGMNFGSLSNRHPVRYERDIILKNQHRITVHKTPYNTYHDFITVKNSWFRRDPRVRGFACGEWNVLWLDETRFNPAWWAFNLIPIPPFFRD</sequence>
<proteinExistence type="predicted"/>
<keyword evidence="1" id="KW-0812">Transmembrane</keyword>
<evidence type="ECO:0000313" key="2">
    <source>
        <dbReference type="EMBL" id="QHU33687.1"/>
    </source>
</evidence>
<reference evidence="2" key="1">
    <citation type="journal article" date="2020" name="Nature">
        <title>Giant virus diversity and host interactions through global metagenomics.</title>
        <authorList>
            <person name="Schulz F."/>
            <person name="Roux S."/>
            <person name="Paez-Espino D."/>
            <person name="Jungbluth S."/>
            <person name="Walsh D.A."/>
            <person name="Denef V.J."/>
            <person name="McMahon K.D."/>
            <person name="Konstantinidis K.T."/>
            <person name="Eloe-Fadrosh E.A."/>
            <person name="Kyrpides N.C."/>
            <person name="Woyke T."/>
        </authorList>
    </citation>
    <scope>NUCLEOTIDE SEQUENCE</scope>
    <source>
        <strain evidence="2">GVMAG-S-1016704-121</strain>
    </source>
</reference>
<feature type="transmembrane region" description="Helical" evidence="1">
    <location>
        <begin position="29"/>
        <end position="50"/>
    </location>
</feature>
<dbReference type="EMBL" id="MN740560">
    <property type="protein sequence ID" value="QHU33687.1"/>
    <property type="molecule type" value="Genomic_DNA"/>
</dbReference>
<name>A0A6C0LSW5_9ZZZZ</name>
<organism evidence="2">
    <name type="scientific">viral metagenome</name>
    <dbReference type="NCBI Taxonomy" id="1070528"/>
    <lineage>
        <taxon>unclassified sequences</taxon>
        <taxon>metagenomes</taxon>
        <taxon>organismal metagenomes</taxon>
    </lineage>
</organism>